<dbReference type="Pfam" id="PF04851">
    <property type="entry name" value="ResIII"/>
    <property type="match status" value="1"/>
</dbReference>
<evidence type="ECO:0000256" key="8">
    <source>
        <dbReference type="ARBA" id="ARBA00022840"/>
    </source>
</evidence>
<dbReference type="InterPro" id="IPR041222">
    <property type="entry name" value="PriA_3primeBD"/>
</dbReference>
<dbReference type="GO" id="GO:0006269">
    <property type="term" value="P:DNA replication, synthesis of primer"/>
    <property type="evidence" value="ECO:0007669"/>
    <property type="project" value="UniProtKB-KW"/>
</dbReference>
<comment type="cofactor">
    <cofactor evidence="12">
        <name>Zn(2+)</name>
        <dbReference type="ChEBI" id="CHEBI:29105"/>
    </cofactor>
    <text evidence="12">Binds 2 zinc ions per subunit.</text>
</comment>
<dbReference type="EC" id="5.6.2.4" evidence="12"/>
<dbReference type="FunFam" id="3.40.50.300:FF:000489">
    <property type="entry name" value="Primosome assembly protein PriA"/>
    <property type="match status" value="1"/>
</dbReference>
<dbReference type="SUPFAM" id="SSF52540">
    <property type="entry name" value="P-loop containing nucleoside triphosphate hydrolases"/>
    <property type="match status" value="2"/>
</dbReference>
<dbReference type="InterPro" id="IPR041236">
    <property type="entry name" value="PriA_C"/>
</dbReference>
<dbReference type="FunFam" id="3.40.1440.60:FF:000001">
    <property type="entry name" value="Primosomal protein N"/>
    <property type="match status" value="1"/>
</dbReference>
<dbReference type="PATRIC" id="fig|1423801.4.peg.2476"/>
<feature type="binding site" evidence="12">
    <location>
        <position position="541"/>
    </location>
    <ligand>
        <name>Zn(2+)</name>
        <dbReference type="ChEBI" id="CHEBI:29105"/>
        <label>2</label>
    </ligand>
</feature>
<keyword evidence="2 12" id="KW-0235">DNA replication</keyword>
<evidence type="ECO:0000256" key="9">
    <source>
        <dbReference type="ARBA" id="ARBA00023125"/>
    </source>
</evidence>
<dbReference type="Pfam" id="PF00271">
    <property type="entry name" value="Helicase_C"/>
    <property type="match status" value="1"/>
</dbReference>
<keyword evidence="9 12" id="KW-0238">DNA-binding</keyword>
<keyword evidence="8 12" id="KW-0067">ATP-binding</keyword>
<dbReference type="InterPro" id="IPR014001">
    <property type="entry name" value="Helicase_ATP-bd"/>
</dbReference>
<dbReference type="SMART" id="SM00487">
    <property type="entry name" value="DEXDc"/>
    <property type="match status" value="1"/>
</dbReference>
<evidence type="ECO:0000256" key="7">
    <source>
        <dbReference type="ARBA" id="ARBA00022833"/>
    </source>
</evidence>
<organism evidence="15 16">
    <name type="scientific">Liquorilactobacillus satsumensis DSM 16230 = JCM 12392</name>
    <dbReference type="NCBI Taxonomy" id="1423801"/>
    <lineage>
        <taxon>Bacteria</taxon>
        <taxon>Bacillati</taxon>
        <taxon>Bacillota</taxon>
        <taxon>Bacilli</taxon>
        <taxon>Lactobacillales</taxon>
        <taxon>Lactobacillaceae</taxon>
        <taxon>Liquorilactobacillus</taxon>
    </lineage>
</organism>
<dbReference type="GO" id="GO:0006310">
    <property type="term" value="P:DNA recombination"/>
    <property type="evidence" value="ECO:0007669"/>
    <property type="project" value="InterPro"/>
</dbReference>
<name>A0A0R1V7I1_9LACO</name>
<comment type="catalytic activity">
    <reaction evidence="11 12">
        <text>ATP + H2O = ADP + phosphate + H(+)</text>
        <dbReference type="Rhea" id="RHEA:13065"/>
        <dbReference type="ChEBI" id="CHEBI:15377"/>
        <dbReference type="ChEBI" id="CHEBI:15378"/>
        <dbReference type="ChEBI" id="CHEBI:30616"/>
        <dbReference type="ChEBI" id="CHEBI:43474"/>
        <dbReference type="ChEBI" id="CHEBI:456216"/>
        <dbReference type="EC" id="5.6.2.4"/>
    </reaction>
</comment>
<dbReference type="InterPro" id="IPR001650">
    <property type="entry name" value="Helicase_C-like"/>
</dbReference>
<dbReference type="InterPro" id="IPR006935">
    <property type="entry name" value="Helicase/UvrB_N"/>
</dbReference>
<dbReference type="CDD" id="cd17929">
    <property type="entry name" value="DEXHc_priA"/>
    <property type="match status" value="1"/>
</dbReference>
<feature type="binding site" evidence="12">
    <location>
        <position position="517"/>
    </location>
    <ligand>
        <name>Zn(2+)</name>
        <dbReference type="ChEBI" id="CHEBI:29105"/>
        <label>1</label>
    </ligand>
</feature>
<comment type="catalytic activity">
    <reaction evidence="12">
        <text>Couples ATP hydrolysis with the unwinding of duplex DNA by translocating in the 3'-5' direction.</text>
        <dbReference type="EC" id="5.6.2.4"/>
    </reaction>
</comment>
<keyword evidence="10 12" id="KW-0413">Isomerase</keyword>
<dbReference type="InterPro" id="IPR005259">
    <property type="entry name" value="PriA"/>
</dbReference>
<dbReference type="GO" id="GO:0043138">
    <property type="term" value="F:3'-5' DNA helicase activity"/>
    <property type="evidence" value="ECO:0007669"/>
    <property type="project" value="UniProtKB-EC"/>
</dbReference>
<keyword evidence="7 12" id="KW-0862">Zinc</keyword>
<dbReference type="GO" id="GO:1990077">
    <property type="term" value="C:primosome complex"/>
    <property type="evidence" value="ECO:0007669"/>
    <property type="project" value="UniProtKB-UniRule"/>
</dbReference>
<evidence type="ECO:0000256" key="4">
    <source>
        <dbReference type="ARBA" id="ARBA00022741"/>
    </source>
</evidence>
<comment type="subunit">
    <text evidence="12">Component of the replication restart primosome.</text>
</comment>
<evidence type="ECO:0000256" key="3">
    <source>
        <dbReference type="ARBA" id="ARBA00022723"/>
    </source>
</evidence>
<feature type="domain" description="Helicase C-terminal" evidence="14">
    <location>
        <begin position="549"/>
        <end position="703"/>
    </location>
</feature>
<keyword evidence="6 12" id="KW-0347">Helicase</keyword>
<dbReference type="Pfam" id="PF18319">
    <property type="entry name" value="Zn_ribbon_PriA"/>
    <property type="match status" value="1"/>
</dbReference>
<dbReference type="PANTHER" id="PTHR30580">
    <property type="entry name" value="PRIMOSOMAL PROTEIN N"/>
    <property type="match status" value="1"/>
</dbReference>
<dbReference type="Pfam" id="PF17764">
    <property type="entry name" value="PriA_3primeBD"/>
    <property type="match status" value="1"/>
</dbReference>
<evidence type="ECO:0000256" key="1">
    <source>
        <dbReference type="ARBA" id="ARBA00022515"/>
    </source>
</evidence>
<dbReference type="GO" id="GO:0006270">
    <property type="term" value="P:DNA replication initiation"/>
    <property type="evidence" value="ECO:0007669"/>
    <property type="project" value="TreeGrafter"/>
</dbReference>
<dbReference type="NCBIfam" id="NF004066">
    <property type="entry name" value="PRK05580.1-3"/>
    <property type="match status" value="1"/>
</dbReference>
<keyword evidence="3 12" id="KW-0479">Metal-binding</keyword>
<dbReference type="GO" id="GO:0016887">
    <property type="term" value="F:ATP hydrolysis activity"/>
    <property type="evidence" value="ECO:0007669"/>
    <property type="project" value="RHEA"/>
</dbReference>
<feature type="domain" description="Helicase ATP-binding" evidence="13">
    <location>
        <begin position="286"/>
        <end position="452"/>
    </location>
</feature>
<keyword evidence="4 12" id="KW-0547">Nucleotide-binding</keyword>
<evidence type="ECO:0000313" key="15">
    <source>
        <dbReference type="EMBL" id="KRL99882.1"/>
    </source>
</evidence>
<dbReference type="PROSITE" id="PS51192">
    <property type="entry name" value="HELICASE_ATP_BIND_1"/>
    <property type="match status" value="1"/>
</dbReference>
<evidence type="ECO:0000256" key="10">
    <source>
        <dbReference type="ARBA" id="ARBA00023235"/>
    </source>
</evidence>
<evidence type="ECO:0000259" key="14">
    <source>
        <dbReference type="PROSITE" id="PS51194"/>
    </source>
</evidence>
<protein>
    <recommendedName>
        <fullName evidence="12">Replication restart protein PriA</fullName>
    </recommendedName>
    <alternativeName>
        <fullName evidence="12">ATP-dependent DNA helicase PriA</fullName>
        <ecNumber evidence="12">5.6.2.4</ecNumber>
    </alternativeName>
    <alternativeName>
        <fullName evidence="12">DNA 3'-5' helicase PriA</fullName>
    </alternativeName>
</protein>
<evidence type="ECO:0000256" key="2">
    <source>
        <dbReference type="ARBA" id="ARBA00022705"/>
    </source>
</evidence>
<feature type="binding site" evidence="12">
    <location>
        <position position="554"/>
    </location>
    <ligand>
        <name>Zn(2+)</name>
        <dbReference type="ChEBI" id="CHEBI:29105"/>
        <label>1</label>
    </ligand>
</feature>
<evidence type="ECO:0000256" key="5">
    <source>
        <dbReference type="ARBA" id="ARBA00022801"/>
    </source>
</evidence>
<dbReference type="GO" id="GO:0003677">
    <property type="term" value="F:DNA binding"/>
    <property type="evidence" value="ECO:0007669"/>
    <property type="project" value="UniProtKB-UniRule"/>
</dbReference>
<dbReference type="Gene3D" id="3.40.1440.60">
    <property type="entry name" value="PriA, 3(prime) DNA-binding domain"/>
    <property type="match status" value="1"/>
</dbReference>
<evidence type="ECO:0000256" key="6">
    <source>
        <dbReference type="ARBA" id="ARBA00022806"/>
    </source>
</evidence>
<accession>A0A0R1V7I1</accession>
<comment type="caution">
    <text evidence="15">The sequence shown here is derived from an EMBL/GenBank/DDBJ whole genome shotgun (WGS) entry which is preliminary data.</text>
</comment>
<dbReference type="STRING" id="1423801.FD50_GL002418"/>
<evidence type="ECO:0000256" key="12">
    <source>
        <dbReference type="HAMAP-Rule" id="MF_00983"/>
    </source>
</evidence>
<evidence type="ECO:0000259" key="13">
    <source>
        <dbReference type="PROSITE" id="PS51192"/>
    </source>
</evidence>
<keyword evidence="16" id="KW-1185">Reference proteome</keyword>
<feature type="binding site" evidence="12">
    <location>
        <position position="544"/>
    </location>
    <ligand>
        <name>Zn(2+)</name>
        <dbReference type="ChEBI" id="CHEBI:29105"/>
        <label>2</label>
    </ligand>
</feature>
<dbReference type="SMART" id="SM00490">
    <property type="entry name" value="HELICc"/>
    <property type="match status" value="1"/>
</dbReference>
<dbReference type="PROSITE" id="PS51194">
    <property type="entry name" value="HELICASE_CTER"/>
    <property type="match status" value="1"/>
</dbReference>
<sequence length="808" mass="91333">MLAIAQYAEVIVDVPTMQTNQPYTYKVKHNFENELSPGMRVIVPFGRGSRLVQGFVMRVFSQASFAGELKEIEALTDLEPVLDAEALALGPWLAQTTFSFLISCLQVMIPSALRAKYSKELELTNKFNVPEAVRAFFGAHTKKLFDEQKVAEPLRSQLLTARRTGMLKLNYVVNDRLQAKQVSFIKAALDKAELEQAVSKLRANARNLHTLLTYLSQHPQAMQQGLLEKKLALSPETFRNAEKKGWITRFKQVQYRNPVRQLNVKRTVPRHLTPAQAAAVAAVIAQIDQQQPTTFLLEGVTGSGKTEVYLQIIAHALAQKKTALMLVPEISLTPQMVKRVVGRFGTQVALLHSGLSDGERFDEWRRIKEGQATVVVGARSAVFAPLKRLGVIIIDEEHESSYKQEKMPRYHARDVAKWRADFHSCPVVLGSATPSLESRARAQKGVYRWLKLPQRINNKPLPQVSLIDMRQEAKKTRFPDFSQALIDAVEIRLAKKEQVILMLNRRGYSSFMMCRDCGYVLNCPNCDISLTFHLDTHSMKCHYCGHEEAIPHVCPSCGSRQIRYYGTGTQKVEQELTQLFPQARILRMDVDTTKRKGAHARILREFGERKADILLGTQMIAKGLDYPDVTLVGVLNADTALGLADFRASERTFQLLTQVSGRAGRAQKEGKVIIQTYNPEHYALLLAQKQDYEQFFMREMDIRHRGGYPPYYFTIQVTASAPAESQAAKKIFETYKTLKTALSSSAVILGPTPKAIMRINKRYYYQLIIKYKKEPGLAACLSELLQKSQRSERTGVLLTIDREPLNFI</sequence>
<dbReference type="InterPro" id="IPR042115">
    <property type="entry name" value="PriA_3primeBD_sf"/>
</dbReference>
<feature type="binding site" evidence="12">
    <location>
        <position position="523"/>
    </location>
    <ligand>
        <name>Zn(2+)</name>
        <dbReference type="ChEBI" id="CHEBI:29105"/>
        <label>2</label>
    </ligand>
</feature>
<comment type="function">
    <text evidence="12">Initiates the restart of stalled replication forks, which reloads the replicative helicase on sites other than the origin of replication. Recognizes and binds to abandoned replication forks and remodels them to uncover a helicase loading site. Promotes assembly of the primosome at these replication forks.</text>
</comment>
<reference evidence="15 16" key="1">
    <citation type="journal article" date="2015" name="Genome Announc.">
        <title>Expanding the biotechnology potential of lactobacilli through comparative genomics of 213 strains and associated genera.</title>
        <authorList>
            <person name="Sun Z."/>
            <person name="Harris H.M."/>
            <person name="McCann A."/>
            <person name="Guo C."/>
            <person name="Argimon S."/>
            <person name="Zhang W."/>
            <person name="Yang X."/>
            <person name="Jeffery I.B."/>
            <person name="Cooney J.C."/>
            <person name="Kagawa T.F."/>
            <person name="Liu W."/>
            <person name="Song Y."/>
            <person name="Salvetti E."/>
            <person name="Wrobel A."/>
            <person name="Rasinkangas P."/>
            <person name="Parkhill J."/>
            <person name="Rea M.C."/>
            <person name="O'Sullivan O."/>
            <person name="Ritari J."/>
            <person name="Douillard F.P."/>
            <person name="Paul Ross R."/>
            <person name="Yang R."/>
            <person name="Briner A.E."/>
            <person name="Felis G.E."/>
            <person name="de Vos W.M."/>
            <person name="Barrangou R."/>
            <person name="Klaenhammer T.R."/>
            <person name="Caufield P.W."/>
            <person name="Cui Y."/>
            <person name="Zhang H."/>
            <person name="O'Toole P.W."/>
        </authorList>
    </citation>
    <scope>NUCLEOTIDE SEQUENCE [LARGE SCALE GENOMIC DNA]</scope>
    <source>
        <strain evidence="15 16">DSM 16230</strain>
    </source>
</reference>
<dbReference type="HAMAP" id="MF_00983">
    <property type="entry name" value="PriA"/>
    <property type="match status" value="1"/>
</dbReference>
<keyword evidence="1 12" id="KW-0639">Primosome</keyword>
<dbReference type="Gene3D" id="3.40.50.300">
    <property type="entry name" value="P-loop containing nucleotide triphosphate hydrolases"/>
    <property type="match status" value="2"/>
</dbReference>
<dbReference type="GO" id="GO:0005524">
    <property type="term" value="F:ATP binding"/>
    <property type="evidence" value="ECO:0007669"/>
    <property type="project" value="UniProtKB-UniRule"/>
</dbReference>
<dbReference type="InterPro" id="IPR040498">
    <property type="entry name" value="PriA_CRR"/>
</dbReference>
<dbReference type="PANTHER" id="PTHR30580:SF0">
    <property type="entry name" value="PRIMOSOMAL PROTEIN N"/>
    <property type="match status" value="1"/>
</dbReference>
<keyword evidence="5 12" id="KW-0378">Hydrolase</keyword>
<comment type="similarity">
    <text evidence="12">Belongs to the helicase family. PriA subfamily.</text>
</comment>
<gene>
    <name evidence="12" type="primary">priA</name>
    <name evidence="15" type="ORF">FD50_GL002418</name>
</gene>
<dbReference type="AlphaFoldDB" id="A0A0R1V7I1"/>
<dbReference type="Proteomes" id="UP000051166">
    <property type="component" value="Unassembled WGS sequence"/>
</dbReference>
<dbReference type="Pfam" id="PF18074">
    <property type="entry name" value="PriA_C"/>
    <property type="match status" value="1"/>
</dbReference>
<dbReference type="GO" id="GO:0006302">
    <property type="term" value="P:double-strand break repair"/>
    <property type="evidence" value="ECO:0007669"/>
    <property type="project" value="InterPro"/>
</dbReference>
<feature type="binding site" evidence="12">
    <location>
        <position position="557"/>
    </location>
    <ligand>
        <name>Zn(2+)</name>
        <dbReference type="ChEBI" id="CHEBI:29105"/>
        <label>1</label>
    </ligand>
</feature>
<feature type="binding site" evidence="12">
    <location>
        <position position="526"/>
    </location>
    <ligand>
        <name>Zn(2+)</name>
        <dbReference type="ChEBI" id="CHEBI:29105"/>
        <label>2</label>
    </ligand>
</feature>
<evidence type="ECO:0000313" key="16">
    <source>
        <dbReference type="Proteomes" id="UP000051166"/>
    </source>
</evidence>
<evidence type="ECO:0000256" key="11">
    <source>
        <dbReference type="ARBA" id="ARBA00048988"/>
    </source>
</evidence>
<feature type="binding site" evidence="12">
    <location>
        <position position="514"/>
    </location>
    <ligand>
        <name>Zn(2+)</name>
        <dbReference type="ChEBI" id="CHEBI:29105"/>
        <label>1</label>
    </ligand>
</feature>
<dbReference type="CDD" id="cd18804">
    <property type="entry name" value="SF2_C_priA"/>
    <property type="match status" value="1"/>
</dbReference>
<dbReference type="EMBL" id="AZFQ01000019">
    <property type="protein sequence ID" value="KRL99882.1"/>
    <property type="molecule type" value="Genomic_DNA"/>
</dbReference>
<dbReference type="InterPro" id="IPR027417">
    <property type="entry name" value="P-loop_NTPase"/>
</dbReference>
<proteinExistence type="inferred from homology"/>
<dbReference type="NCBIfam" id="TIGR00595">
    <property type="entry name" value="priA"/>
    <property type="match status" value="1"/>
</dbReference>
<dbReference type="GO" id="GO:0008270">
    <property type="term" value="F:zinc ion binding"/>
    <property type="evidence" value="ECO:0007669"/>
    <property type="project" value="UniProtKB-UniRule"/>
</dbReference>